<dbReference type="Pfam" id="PF01978">
    <property type="entry name" value="TrmB"/>
    <property type="match status" value="1"/>
</dbReference>
<evidence type="ECO:0000313" key="2">
    <source>
        <dbReference type="EMBL" id="GAX52501.1"/>
    </source>
</evidence>
<feature type="domain" description="HTH luxR-type" evidence="1">
    <location>
        <begin position="259"/>
        <end position="316"/>
    </location>
</feature>
<protein>
    <submittedName>
        <fullName evidence="2">Transcriptional regulator</fullName>
    </submittedName>
</protein>
<sequence length="322" mass="36075">MLDALGISEFDERVYRAYLTKPDRTALEIAEHLGTTPGQIRHAVARLVELGVLRRETHGQYRPVSPRTALSALLAKRRADSEAAFAAVLDVVDDLASEYRASRLQRDPTELVEVITGEAAVTLRVAELTQSMRTHFWVLDMPPYIGPYSNELEETFTKELLGRGLDIRSVYTPEALEQPGRFELITRLAQLGEQARILPTLPFRLRIMDRRVALVALIGGQYDKIIVVHQSGLLDAILELFDTYWQRAQPIASTAPETPDKPSTDDLLLLKMLQTGYKDQAIARQLGTSARTVTRRIAAMASRLGLETRFQLGTEAAKRGWI</sequence>
<dbReference type="InterPro" id="IPR036390">
    <property type="entry name" value="WH_DNA-bd_sf"/>
</dbReference>
<dbReference type="RefSeq" id="WP_067367536.1">
    <property type="nucleotide sequence ID" value="NZ_BDQI01000007.1"/>
</dbReference>
<dbReference type="AlphaFoldDB" id="A0A250VEA3"/>
<comment type="caution">
    <text evidence="2">The sequence shown here is derived from an EMBL/GenBank/DDBJ whole genome shotgun (WGS) entry which is preliminary data.</text>
</comment>
<dbReference type="CDD" id="cd00090">
    <property type="entry name" value="HTH_ARSR"/>
    <property type="match status" value="1"/>
</dbReference>
<evidence type="ECO:0000313" key="3">
    <source>
        <dbReference type="Proteomes" id="UP000217446"/>
    </source>
</evidence>
<gene>
    <name evidence="2" type="ORF">SO3561_04017</name>
</gene>
<dbReference type="InterPro" id="IPR000792">
    <property type="entry name" value="Tscrpt_reg_LuxR_C"/>
</dbReference>
<proteinExistence type="predicted"/>
<dbReference type="PANTHER" id="PTHR34293">
    <property type="entry name" value="HTH-TYPE TRANSCRIPTIONAL REGULATOR TRMBL2"/>
    <property type="match status" value="1"/>
</dbReference>
<accession>A0A250VEA3</accession>
<dbReference type="InterPro" id="IPR002831">
    <property type="entry name" value="Tscrpt_reg_TrmB_N"/>
</dbReference>
<dbReference type="Proteomes" id="UP000217446">
    <property type="component" value="Unassembled WGS sequence"/>
</dbReference>
<evidence type="ECO:0000259" key="1">
    <source>
        <dbReference type="SMART" id="SM00421"/>
    </source>
</evidence>
<dbReference type="STRING" id="1963.AQJ27_14665"/>
<dbReference type="InterPro" id="IPR036388">
    <property type="entry name" value="WH-like_DNA-bd_sf"/>
</dbReference>
<dbReference type="InterPro" id="IPR051797">
    <property type="entry name" value="TrmB-like"/>
</dbReference>
<keyword evidence="3" id="KW-1185">Reference proteome</keyword>
<dbReference type="GO" id="GO:0003677">
    <property type="term" value="F:DNA binding"/>
    <property type="evidence" value="ECO:0007669"/>
    <property type="project" value="InterPro"/>
</dbReference>
<name>A0A250VEA3_STROL</name>
<dbReference type="EMBL" id="BDQI01000007">
    <property type="protein sequence ID" value="GAX52501.1"/>
    <property type="molecule type" value="Genomic_DNA"/>
</dbReference>
<dbReference type="SUPFAM" id="SSF46785">
    <property type="entry name" value="Winged helix' DNA-binding domain"/>
    <property type="match status" value="1"/>
</dbReference>
<reference evidence="3" key="1">
    <citation type="submission" date="2017-05" db="EMBL/GenBank/DDBJ databases">
        <title>Streptomyces olivochromogenes NBRC 3561 whole genome shotgun sequence.</title>
        <authorList>
            <person name="Dohra H."/>
            <person name="Kodani S."/>
        </authorList>
    </citation>
    <scope>NUCLEOTIDE SEQUENCE [LARGE SCALE GENOMIC DNA]</scope>
    <source>
        <strain evidence="3">NBRC 3561</strain>
    </source>
</reference>
<dbReference type="InterPro" id="IPR016032">
    <property type="entry name" value="Sig_transdc_resp-reg_C-effctor"/>
</dbReference>
<organism evidence="2 3">
    <name type="scientific">Streptomyces olivochromogenes</name>
    <dbReference type="NCBI Taxonomy" id="1963"/>
    <lineage>
        <taxon>Bacteria</taxon>
        <taxon>Bacillati</taxon>
        <taxon>Actinomycetota</taxon>
        <taxon>Actinomycetes</taxon>
        <taxon>Kitasatosporales</taxon>
        <taxon>Streptomycetaceae</taxon>
        <taxon>Streptomyces</taxon>
    </lineage>
</organism>
<dbReference type="Gene3D" id="1.10.10.10">
    <property type="entry name" value="Winged helix-like DNA-binding domain superfamily/Winged helix DNA-binding domain"/>
    <property type="match status" value="2"/>
</dbReference>
<dbReference type="GO" id="GO:0006355">
    <property type="term" value="P:regulation of DNA-templated transcription"/>
    <property type="evidence" value="ECO:0007669"/>
    <property type="project" value="InterPro"/>
</dbReference>
<dbReference type="InterPro" id="IPR011991">
    <property type="entry name" value="ArsR-like_HTH"/>
</dbReference>
<dbReference type="SUPFAM" id="SSF46894">
    <property type="entry name" value="C-terminal effector domain of the bipartite response regulators"/>
    <property type="match status" value="1"/>
</dbReference>
<dbReference type="SMART" id="SM00421">
    <property type="entry name" value="HTH_LUXR"/>
    <property type="match status" value="1"/>
</dbReference>
<dbReference type="PANTHER" id="PTHR34293:SF1">
    <property type="entry name" value="HTH-TYPE TRANSCRIPTIONAL REGULATOR TRMBL2"/>
    <property type="match status" value="1"/>
</dbReference>